<evidence type="ECO:0000313" key="11">
    <source>
        <dbReference type="Proteomes" id="UP000422736"/>
    </source>
</evidence>
<dbReference type="SMART" id="SM00451">
    <property type="entry name" value="ZnF_U1"/>
    <property type="match status" value="1"/>
</dbReference>
<dbReference type="InterPro" id="IPR013085">
    <property type="entry name" value="U1-CZ_Znf_C2H2"/>
</dbReference>
<keyword evidence="6" id="KW-0539">Nucleus</keyword>
<feature type="region of interest" description="Disordered" evidence="8">
    <location>
        <begin position="137"/>
        <end position="170"/>
    </location>
</feature>
<evidence type="ECO:0000256" key="6">
    <source>
        <dbReference type="ARBA" id="ARBA00023242"/>
    </source>
</evidence>
<evidence type="ECO:0000256" key="5">
    <source>
        <dbReference type="ARBA" id="ARBA00022884"/>
    </source>
</evidence>
<sequence>MVRFYCLYCKSYLTHDTASVRKSHLQGKNHIRLVADYYRNVSINEEKRQRKSTKKRKRLRKTPSNDEEQRIVQPVAIHCPTNKKKRMAERLKKRDVLEEFDVLNEIYKGSPGYERIFKPENRVDVGHLLKVSKQPQRGNIHTNTTTGVSTKQNSNAQSQLPPPRTLTSNNTYSTKFHDPSLLQQSINHTVKQIKRQTTA</sequence>
<feature type="region of interest" description="Disordered" evidence="8">
    <location>
        <begin position="46"/>
        <end position="69"/>
    </location>
</feature>
<evidence type="ECO:0000259" key="9">
    <source>
        <dbReference type="PROSITE" id="PS50171"/>
    </source>
</evidence>
<dbReference type="InterPro" id="IPR017340">
    <property type="entry name" value="U1_snRNP-C"/>
</dbReference>
<evidence type="ECO:0000313" key="10">
    <source>
        <dbReference type="EMBL" id="QGN13985.1"/>
    </source>
</evidence>
<dbReference type="PANTHER" id="PTHR31148">
    <property type="entry name" value="U1 SMALL NUCLEAR RIBONUCLEOPROTEIN C"/>
    <property type="match status" value="1"/>
</dbReference>
<keyword evidence="4" id="KW-0862">Zinc</keyword>
<proteinExistence type="predicted"/>
<accession>A0ABX6EP10</accession>
<feature type="domain" description="Matrin-type" evidence="9">
    <location>
        <begin position="4"/>
        <end position="36"/>
    </location>
</feature>
<dbReference type="InterPro" id="IPR036236">
    <property type="entry name" value="Znf_C2H2_sf"/>
</dbReference>
<dbReference type="InterPro" id="IPR003604">
    <property type="entry name" value="Matrin/U1-like-C_Znf_C2H2"/>
</dbReference>
<keyword evidence="11" id="KW-1185">Reference proteome</keyword>
<name>A0ABX6EP10_KLUMA</name>
<dbReference type="InterPro" id="IPR000690">
    <property type="entry name" value="Matrin/U1-C_Znf_C2H2"/>
</dbReference>
<dbReference type="PANTHER" id="PTHR31148:SF1">
    <property type="entry name" value="U1 SMALL NUCLEAR RIBONUCLEOPROTEIN C"/>
    <property type="match status" value="1"/>
</dbReference>
<evidence type="ECO:0000256" key="7">
    <source>
        <dbReference type="ARBA" id="ARBA00023274"/>
    </source>
</evidence>
<dbReference type="SUPFAM" id="SSF57667">
    <property type="entry name" value="beta-beta-alpha zinc fingers"/>
    <property type="match status" value="1"/>
</dbReference>
<keyword evidence="7" id="KW-0687">Ribonucleoprotein</keyword>
<dbReference type="PROSITE" id="PS50171">
    <property type="entry name" value="ZF_MATRIN"/>
    <property type="match status" value="1"/>
</dbReference>
<keyword evidence="2" id="KW-0479">Metal-binding</keyword>
<dbReference type="Proteomes" id="UP000422736">
    <property type="component" value="Chromosome 1"/>
</dbReference>
<comment type="subcellular location">
    <subcellularLocation>
        <location evidence="1">Nucleus</location>
    </subcellularLocation>
</comment>
<keyword evidence="5" id="KW-0694">RNA-binding</keyword>
<evidence type="ECO:0000256" key="2">
    <source>
        <dbReference type="ARBA" id="ARBA00022723"/>
    </source>
</evidence>
<dbReference type="Gene3D" id="3.30.160.60">
    <property type="entry name" value="Classic Zinc Finger"/>
    <property type="match status" value="1"/>
</dbReference>
<dbReference type="PIRSF" id="PIRSF037969">
    <property type="entry name" value="U1_snRNP-C"/>
    <property type="match status" value="1"/>
</dbReference>
<protein>
    <submittedName>
        <fullName evidence="10">U1 small nuclear ribonucleoprotein C-like protein</fullName>
    </submittedName>
</protein>
<evidence type="ECO:0000256" key="8">
    <source>
        <dbReference type="SAM" id="MobiDB-lite"/>
    </source>
</evidence>
<evidence type="ECO:0000256" key="3">
    <source>
        <dbReference type="ARBA" id="ARBA00022771"/>
    </source>
</evidence>
<gene>
    <name evidence="10" type="primary">YHC1</name>
    <name evidence="10" type="ORF">FIM1_634</name>
</gene>
<dbReference type="Pfam" id="PF06220">
    <property type="entry name" value="zf-U1"/>
    <property type="match status" value="1"/>
</dbReference>
<keyword evidence="3" id="KW-0863">Zinc-finger</keyword>
<evidence type="ECO:0000256" key="4">
    <source>
        <dbReference type="ARBA" id="ARBA00022833"/>
    </source>
</evidence>
<organism evidence="10 11">
    <name type="scientific">Kluyveromyces marxianus</name>
    <name type="common">Yeast</name>
    <name type="synonym">Candida kefyr</name>
    <dbReference type="NCBI Taxonomy" id="4911"/>
    <lineage>
        <taxon>Eukaryota</taxon>
        <taxon>Fungi</taxon>
        <taxon>Dikarya</taxon>
        <taxon>Ascomycota</taxon>
        <taxon>Saccharomycotina</taxon>
        <taxon>Saccharomycetes</taxon>
        <taxon>Saccharomycetales</taxon>
        <taxon>Saccharomycetaceae</taxon>
        <taxon>Kluyveromyces</taxon>
    </lineage>
</organism>
<reference evidence="10 11" key="1">
    <citation type="submission" date="2016-03" db="EMBL/GenBank/DDBJ databases">
        <title>How can Kluyveromyces marxianus grow so fast - potential evolutionary course in Saccharomyces Complex revealed by comparative genomics.</title>
        <authorList>
            <person name="Mo W."/>
            <person name="Lu W."/>
            <person name="Yang X."/>
            <person name="Qi J."/>
            <person name="Lv H."/>
        </authorList>
    </citation>
    <scope>NUCLEOTIDE SEQUENCE [LARGE SCALE GENOMIC DNA]</scope>
    <source>
        <strain evidence="10 11">FIM1</strain>
    </source>
</reference>
<feature type="compositionally biased region" description="Basic residues" evidence="8">
    <location>
        <begin position="49"/>
        <end position="61"/>
    </location>
</feature>
<dbReference type="EMBL" id="CP015054">
    <property type="protein sequence ID" value="QGN13985.1"/>
    <property type="molecule type" value="Genomic_DNA"/>
</dbReference>
<evidence type="ECO:0000256" key="1">
    <source>
        <dbReference type="ARBA" id="ARBA00004123"/>
    </source>
</evidence>